<dbReference type="EMBL" id="BK015488">
    <property type="protein sequence ID" value="DAE09408.1"/>
    <property type="molecule type" value="Genomic_DNA"/>
</dbReference>
<evidence type="ECO:0000256" key="10">
    <source>
        <dbReference type="ARBA" id="ARBA00023014"/>
    </source>
</evidence>
<comment type="function">
    <text evidence="2">Activation of anaerobic ribonucleoside-triphosphate reductase under anaerobic conditions by generation of an organic free radical, using S-adenosylmethionine and reduced flavodoxin as cosubstrates to produce 5'-deoxy-adenosine.</text>
</comment>
<dbReference type="PROSITE" id="PS01087">
    <property type="entry name" value="RADICAL_ACTIVATING"/>
    <property type="match status" value="1"/>
</dbReference>
<evidence type="ECO:0000256" key="1">
    <source>
        <dbReference type="ARBA" id="ARBA00001966"/>
    </source>
</evidence>
<comment type="cofactor">
    <cofactor evidence="1">
        <name>[4Fe-4S] cluster</name>
        <dbReference type="ChEBI" id="CHEBI:49883"/>
    </cofactor>
</comment>
<dbReference type="Gene3D" id="3.20.20.70">
    <property type="entry name" value="Aldolase class I"/>
    <property type="match status" value="1"/>
</dbReference>
<evidence type="ECO:0000256" key="4">
    <source>
        <dbReference type="ARBA" id="ARBA00014281"/>
    </source>
</evidence>
<protein>
    <recommendedName>
        <fullName evidence="4">Anaerobic ribonucleoside-triphosphate reductase-activating protein</fullName>
    </recommendedName>
    <alternativeName>
        <fullName evidence="11">Class III anaerobic ribonucleotide reductase small component</fullName>
    </alternativeName>
</protein>
<dbReference type="InterPro" id="IPR001989">
    <property type="entry name" value="Radical_activat_CS"/>
</dbReference>
<dbReference type="SFLD" id="SFLDS00029">
    <property type="entry name" value="Radical_SAM"/>
    <property type="match status" value="1"/>
</dbReference>
<evidence type="ECO:0000256" key="5">
    <source>
        <dbReference type="ARBA" id="ARBA00022485"/>
    </source>
</evidence>
<dbReference type="Pfam" id="PF13353">
    <property type="entry name" value="Fer4_12"/>
    <property type="match status" value="1"/>
</dbReference>
<keyword evidence="8" id="KW-0560">Oxidoreductase</keyword>
<dbReference type="InterPro" id="IPR007197">
    <property type="entry name" value="rSAM"/>
</dbReference>
<organism evidence="13">
    <name type="scientific">Siphoviridae sp. ct96x5</name>
    <dbReference type="NCBI Taxonomy" id="2825367"/>
    <lineage>
        <taxon>Viruses</taxon>
        <taxon>Duplodnaviria</taxon>
        <taxon>Heunggongvirae</taxon>
        <taxon>Uroviricota</taxon>
        <taxon>Caudoviricetes</taxon>
    </lineage>
</organism>
<reference evidence="13" key="1">
    <citation type="journal article" date="2021" name="Proc. Natl. Acad. Sci. U.S.A.">
        <title>A Catalog of Tens of Thousands of Viruses from Human Metagenomes Reveals Hidden Associations with Chronic Diseases.</title>
        <authorList>
            <person name="Tisza M.J."/>
            <person name="Buck C.B."/>
        </authorList>
    </citation>
    <scope>NUCLEOTIDE SEQUENCE</scope>
    <source>
        <strain evidence="13">Ct96x5</strain>
    </source>
</reference>
<accession>A0A8S5PRK9</accession>
<evidence type="ECO:0000256" key="7">
    <source>
        <dbReference type="ARBA" id="ARBA00022723"/>
    </source>
</evidence>
<dbReference type="PANTHER" id="PTHR30352">
    <property type="entry name" value="PYRUVATE FORMATE-LYASE-ACTIVATING ENZYME"/>
    <property type="match status" value="1"/>
</dbReference>
<comment type="similarity">
    <text evidence="3">Belongs to the organic radical-activating enzymes family.</text>
</comment>
<dbReference type="InterPro" id="IPR034457">
    <property type="entry name" value="Organic_radical-activating"/>
</dbReference>
<evidence type="ECO:0000256" key="9">
    <source>
        <dbReference type="ARBA" id="ARBA00023004"/>
    </source>
</evidence>
<keyword evidence="6" id="KW-0949">S-adenosyl-L-methionine</keyword>
<dbReference type="InterPro" id="IPR012837">
    <property type="entry name" value="NrdG"/>
</dbReference>
<dbReference type="GO" id="GO:0004748">
    <property type="term" value="F:ribonucleoside-diphosphate reductase activity, thioredoxin disulfide as acceptor"/>
    <property type="evidence" value="ECO:0007669"/>
    <property type="project" value="TreeGrafter"/>
</dbReference>
<dbReference type="InterPro" id="IPR058240">
    <property type="entry name" value="rSAM_sf"/>
</dbReference>
<dbReference type="InterPro" id="IPR013785">
    <property type="entry name" value="Aldolase_TIM"/>
</dbReference>
<dbReference type="SFLD" id="SFLDG01063">
    <property type="entry name" value="activating_enzymes__group_1"/>
    <property type="match status" value="1"/>
</dbReference>
<proteinExistence type="inferred from homology"/>
<keyword evidence="5" id="KW-0004">4Fe-4S</keyword>
<evidence type="ECO:0000256" key="6">
    <source>
        <dbReference type="ARBA" id="ARBA00022691"/>
    </source>
</evidence>
<comment type="catalytic activity">
    <reaction evidence="12">
        <text>glycyl-[protein] + reduced [flavodoxin] + S-adenosyl-L-methionine = glycin-2-yl radical-[protein] + semiquinone [flavodoxin] + 5'-deoxyadenosine + L-methionine + H(+)</text>
        <dbReference type="Rhea" id="RHEA:61976"/>
        <dbReference type="Rhea" id="RHEA-COMP:10622"/>
        <dbReference type="Rhea" id="RHEA-COMP:14480"/>
        <dbReference type="Rhea" id="RHEA-COMP:15993"/>
        <dbReference type="Rhea" id="RHEA-COMP:15994"/>
        <dbReference type="ChEBI" id="CHEBI:15378"/>
        <dbReference type="ChEBI" id="CHEBI:17319"/>
        <dbReference type="ChEBI" id="CHEBI:29947"/>
        <dbReference type="ChEBI" id="CHEBI:32722"/>
        <dbReference type="ChEBI" id="CHEBI:57618"/>
        <dbReference type="ChEBI" id="CHEBI:57844"/>
        <dbReference type="ChEBI" id="CHEBI:59789"/>
        <dbReference type="ChEBI" id="CHEBI:140311"/>
    </reaction>
</comment>
<dbReference type="SFLD" id="SFLDF00299">
    <property type="entry name" value="anaerobic_ribonucleoside-triph"/>
    <property type="match status" value="1"/>
</dbReference>
<evidence type="ECO:0000313" key="13">
    <source>
        <dbReference type="EMBL" id="DAE09408.1"/>
    </source>
</evidence>
<dbReference type="GO" id="GO:0051539">
    <property type="term" value="F:4 iron, 4 sulfur cluster binding"/>
    <property type="evidence" value="ECO:0007669"/>
    <property type="project" value="UniProtKB-KW"/>
</dbReference>
<dbReference type="PIRSF" id="PIRSF000368">
    <property type="entry name" value="NrdG"/>
    <property type="match status" value="1"/>
</dbReference>
<dbReference type="GO" id="GO:0046872">
    <property type="term" value="F:metal ion binding"/>
    <property type="evidence" value="ECO:0007669"/>
    <property type="project" value="UniProtKB-KW"/>
</dbReference>
<dbReference type="PANTHER" id="PTHR30352:SF2">
    <property type="entry name" value="ANAEROBIC RIBONUCLEOSIDE-TRIPHOSPHATE REDUCTASE-ACTIVATING PROTEIN"/>
    <property type="match status" value="1"/>
</dbReference>
<dbReference type="NCBIfam" id="TIGR02491">
    <property type="entry name" value="NrdG"/>
    <property type="match status" value="1"/>
</dbReference>
<dbReference type="GO" id="GO:0043365">
    <property type="term" value="F:[formate-C-acetyltransferase]-activating enzyme activity"/>
    <property type="evidence" value="ECO:0007669"/>
    <property type="project" value="InterPro"/>
</dbReference>
<keyword evidence="7" id="KW-0479">Metal-binding</keyword>
<dbReference type="SFLD" id="SFLDG01066">
    <property type="entry name" value="organic_radical-activating_enz"/>
    <property type="match status" value="1"/>
</dbReference>
<keyword evidence="9" id="KW-0408">Iron</keyword>
<evidence type="ECO:0000256" key="8">
    <source>
        <dbReference type="ARBA" id="ARBA00023002"/>
    </source>
</evidence>
<keyword evidence="10" id="KW-0411">Iron-sulfur</keyword>
<evidence type="ECO:0000256" key="2">
    <source>
        <dbReference type="ARBA" id="ARBA00003852"/>
    </source>
</evidence>
<name>A0A8S5PRK9_9CAUD</name>
<evidence type="ECO:0000256" key="3">
    <source>
        <dbReference type="ARBA" id="ARBA00009777"/>
    </source>
</evidence>
<evidence type="ECO:0000256" key="12">
    <source>
        <dbReference type="ARBA" id="ARBA00047365"/>
    </source>
</evidence>
<dbReference type="SUPFAM" id="SSF102114">
    <property type="entry name" value="Radical SAM enzymes"/>
    <property type="match status" value="1"/>
</dbReference>
<sequence length="167" mass="18618">MNYAKIKHYCIQNGPGLRTAIFVQGCDIHCPGCFNQDTWSFTGGKPFDSNALVEIVSSLNEHGDHIAGLSILGGEPLSCMGDNRVTVTAFCKFIKREFPSKSTWLWTGYEWPKIKDLEVMNYIDVCVAGPFDVTKRDLSLKWCGSSNQQVIDVKKTKETGLVTLYKG</sequence>
<evidence type="ECO:0000256" key="11">
    <source>
        <dbReference type="ARBA" id="ARBA00033436"/>
    </source>
</evidence>